<dbReference type="InterPro" id="IPR001789">
    <property type="entry name" value="Sig_transdc_resp-reg_receiver"/>
</dbReference>
<dbReference type="InterPro" id="IPR009057">
    <property type="entry name" value="Homeodomain-like_sf"/>
</dbReference>
<feature type="domain" description="Response regulatory" evidence="6">
    <location>
        <begin position="3"/>
        <end position="120"/>
    </location>
</feature>
<evidence type="ECO:0000256" key="1">
    <source>
        <dbReference type="ARBA" id="ARBA00023015"/>
    </source>
</evidence>
<dbReference type="GO" id="GO:0003700">
    <property type="term" value="F:DNA-binding transcription factor activity"/>
    <property type="evidence" value="ECO:0007669"/>
    <property type="project" value="InterPro"/>
</dbReference>
<dbReference type="Proteomes" id="UP000612456">
    <property type="component" value="Unassembled WGS sequence"/>
</dbReference>
<dbReference type="InterPro" id="IPR018062">
    <property type="entry name" value="HTH_AraC-typ_CS"/>
</dbReference>
<accession>A0A916YQA4</accession>
<dbReference type="PANTHER" id="PTHR43280:SF10">
    <property type="entry name" value="REGULATORY PROTEIN POCR"/>
    <property type="match status" value="1"/>
</dbReference>
<evidence type="ECO:0000256" key="3">
    <source>
        <dbReference type="ARBA" id="ARBA00023163"/>
    </source>
</evidence>
<dbReference type="Pfam" id="PF12833">
    <property type="entry name" value="HTH_18"/>
    <property type="match status" value="1"/>
</dbReference>
<dbReference type="InterPro" id="IPR011006">
    <property type="entry name" value="CheY-like_superfamily"/>
</dbReference>
<dbReference type="GO" id="GO:0043565">
    <property type="term" value="F:sequence-specific DNA binding"/>
    <property type="evidence" value="ECO:0007669"/>
    <property type="project" value="InterPro"/>
</dbReference>
<keyword evidence="2" id="KW-0238">DNA-binding</keyword>
<keyword evidence="4" id="KW-0597">Phosphoprotein</keyword>
<evidence type="ECO:0000259" key="5">
    <source>
        <dbReference type="PROSITE" id="PS01124"/>
    </source>
</evidence>
<feature type="domain" description="HTH araC/xylS-type" evidence="5">
    <location>
        <begin position="438"/>
        <end position="536"/>
    </location>
</feature>
<dbReference type="SMART" id="SM00448">
    <property type="entry name" value="REC"/>
    <property type="match status" value="1"/>
</dbReference>
<keyword evidence="8" id="KW-1185">Reference proteome</keyword>
<dbReference type="InterPro" id="IPR018060">
    <property type="entry name" value="HTH_AraC"/>
</dbReference>
<dbReference type="PANTHER" id="PTHR43280">
    <property type="entry name" value="ARAC-FAMILY TRANSCRIPTIONAL REGULATOR"/>
    <property type="match status" value="1"/>
</dbReference>
<proteinExistence type="predicted"/>
<dbReference type="PROSITE" id="PS01124">
    <property type="entry name" value="HTH_ARAC_FAMILY_2"/>
    <property type="match status" value="1"/>
</dbReference>
<dbReference type="SUPFAM" id="SSF46689">
    <property type="entry name" value="Homeodomain-like"/>
    <property type="match status" value="2"/>
</dbReference>
<gene>
    <name evidence="7" type="ORF">GCM10010911_13030</name>
</gene>
<evidence type="ECO:0000313" key="7">
    <source>
        <dbReference type="EMBL" id="GGD56702.1"/>
    </source>
</evidence>
<dbReference type="InterPro" id="IPR020449">
    <property type="entry name" value="Tscrpt_reg_AraC-type_HTH"/>
</dbReference>
<dbReference type="SMART" id="SM00342">
    <property type="entry name" value="HTH_ARAC"/>
    <property type="match status" value="1"/>
</dbReference>
<dbReference type="Gene3D" id="3.40.50.2300">
    <property type="match status" value="1"/>
</dbReference>
<dbReference type="SUPFAM" id="SSF52172">
    <property type="entry name" value="CheY-like"/>
    <property type="match status" value="1"/>
</dbReference>
<sequence length="536" mass="61775">MYSVMLVDDDFPVLEFLSNMIPWRELGLELHSACKNGAVALEKAVIHPPDMVITDIGMPQMDGIQLIAELKQLKPDIRVVILSCMDDFGYAQKAVRLQVHDYMLKETMNQSQMCELLSRLRRELDHEKQLSAQMDNIRSINVENEWAFKQKLLHRMLQPAGNTGSPGWILEAQRHGIEMQGKNYLPVMCYMNRDVELPQQYLQDSPMMVALMAAVEELLQTQPGVLVLPNHEREYILLLPYRRTLKENAYETFSPLIQELCVQLKNQLGAVTTCIFGRAGNAPQTLGTEVSRLLASAGSQRFYLVEGGVYNDAALAGFTSEDLYKHYADASGEIRDAFLEEDEEKLDELVLHWMGLIRSSRHPPEMVKEWTLKILYDIQSRLQVLQHYQTTFSMEVLHKAIGEISTMDELVVWIRKFFRERLPLVRLIYSQSRRSEILEAQQYVTKHIHLKITLEEVADMLHINSSYFSRLFKKETGDNFIHYVTFAKMERAKELLGKTNISVEKIAEQLGYDNKSYFTKLFKKHTGTTPGEYRGA</sequence>
<feature type="modified residue" description="4-aspartylphosphate" evidence="4">
    <location>
        <position position="55"/>
    </location>
</feature>
<dbReference type="PROSITE" id="PS50110">
    <property type="entry name" value="RESPONSE_REGULATORY"/>
    <property type="match status" value="1"/>
</dbReference>
<evidence type="ECO:0000313" key="8">
    <source>
        <dbReference type="Proteomes" id="UP000612456"/>
    </source>
</evidence>
<dbReference type="Pfam" id="PF00072">
    <property type="entry name" value="Response_reg"/>
    <property type="match status" value="1"/>
</dbReference>
<reference evidence="7" key="2">
    <citation type="submission" date="2020-09" db="EMBL/GenBank/DDBJ databases">
        <authorList>
            <person name="Sun Q."/>
            <person name="Zhou Y."/>
        </authorList>
    </citation>
    <scope>NUCLEOTIDE SEQUENCE</scope>
    <source>
        <strain evidence="7">CGMCC 1.15178</strain>
    </source>
</reference>
<evidence type="ECO:0008006" key="9">
    <source>
        <dbReference type="Google" id="ProtNLM"/>
    </source>
</evidence>
<dbReference type="GO" id="GO:0000160">
    <property type="term" value="P:phosphorelay signal transduction system"/>
    <property type="evidence" value="ECO:0007669"/>
    <property type="project" value="InterPro"/>
</dbReference>
<keyword evidence="1" id="KW-0805">Transcription regulation</keyword>
<comment type="caution">
    <text evidence="7">The sequence shown here is derived from an EMBL/GenBank/DDBJ whole genome shotgun (WGS) entry which is preliminary data.</text>
</comment>
<evidence type="ECO:0000256" key="2">
    <source>
        <dbReference type="ARBA" id="ARBA00023125"/>
    </source>
</evidence>
<evidence type="ECO:0000259" key="6">
    <source>
        <dbReference type="PROSITE" id="PS50110"/>
    </source>
</evidence>
<name>A0A916YQA4_9BACL</name>
<protein>
    <recommendedName>
        <fullName evidence="9">DNA-binding response regulator</fullName>
    </recommendedName>
</protein>
<organism evidence="7 8">
    <name type="scientific">Paenibacillus nasutitermitis</name>
    <dbReference type="NCBI Taxonomy" id="1652958"/>
    <lineage>
        <taxon>Bacteria</taxon>
        <taxon>Bacillati</taxon>
        <taxon>Bacillota</taxon>
        <taxon>Bacilli</taxon>
        <taxon>Bacillales</taxon>
        <taxon>Paenibacillaceae</taxon>
        <taxon>Paenibacillus</taxon>
    </lineage>
</organism>
<dbReference type="CDD" id="cd17536">
    <property type="entry name" value="REC_YesN-like"/>
    <property type="match status" value="1"/>
</dbReference>
<dbReference type="Gene3D" id="1.10.10.60">
    <property type="entry name" value="Homeodomain-like"/>
    <property type="match status" value="2"/>
</dbReference>
<keyword evidence="3" id="KW-0804">Transcription</keyword>
<evidence type="ECO:0000256" key="4">
    <source>
        <dbReference type="PROSITE-ProRule" id="PRU00169"/>
    </source>
</evidence>
<dbReference type="AlphaFoldDB" id="A0A916YQA4"/>
<dbReference type="PRINTS" id="PR00032">
    <property type="entry name" value="HTHARAC"/>
</dbReference>
<dbReference type="RefSeq" id="WP_188990239.1">
    <property type="nucleotide sequence ID" value="NZ_BMHP01000001.1"/>
</dbReference>
<dbReference type="PROSITE" id="PS00041">
    <property type="entry name" value="HTH_ARAC_FAMILY_1"/>
    <property type="match status" value="1"/>
</dbReference>
<dbReference type="EMBL" id="BMHP01000001">
    <property type="protein sequence ID" value="GGD56702.1"/>
    <property type="molecule type" value="Genomic_DNA"/>
</dbReference>
<reference evidence="7" key="1">
    <citation type="journal article" date="2014" name="Int. J. Syst. Evol. Microbiol.">
        <title>Complete genome sequence of Corynebacterium casei LMG S-19264T (=DSM 44701T), isolated from a smear-ripened cheese.</title>
        <authorList>
            <consortium name="US DOE Joint Genome Institute (JGI-PGF)"/>
            <person name="Walter F."/>
            <person name="Albersmeier A."/>
            <person name="Kalinowski J."/>
            <person name="Ruckert C."/>
        </authorList>
    </citation>
    <scope>NUCLEOTIDE SEQUENCE</scope>
    <source>
        <strain evidence="7">CGMCC 1.15178</strain>
    </source>
</reference>